<dbReference type="GO" id="GO:0003677">
    <property type="term" value="F:DNA binding"/>
    <property type="evidence" value="ECO:0007669"/>
    <property type="project" value="UniProtKB-UniRule"/>
</dbReference>
<evidence type="ECO:0000256" key="1">
    <source>
        <dbReference type="ARBA" id="ARBA00008724"/>
    </source>
</evidence>
<evidence type="ECO:0000256" key="3">
    <source>
        <dbReference type="ARBA" id="ARBA00023015"/>
    </source>
</evidence>
<dbReference type="AlphaFoldDB" id="A0A948W6A8"/>
<feature type="domain" description="TACO1/YebC-like second and third" evidence="7">
    <location>
        <begin position="82"/>
        <end position="238"/>
    </location>
</feature>
<organism evidence="9 10">
    <name type="scientific">Eiseniibacteriota bacterium</name>
    <dbReference type="NCBI Taxonomy" id="2212470"/>
    <lineage>
        <taxon>Bacteria</taxon>
        <taxon>Candidatus Eiseniibacteriota</taxon>
    </lineage>
</organism>
<dbReference type="PANTHER" id="PTHR12532">
    <property type="entry name" value="TRANSLATIONAL ACTIVATOR OF CYTOCHROME C OXIDASE 1"/>
    <property type="match status" value="1"/>
</dbReference>
<evidence type="ECO:0000256" key="6">
    <source>
        <dbReference type="HAMAP-Rule" id="MF_00693"/>
    </source>
</evidence>
<dbReference type="NCBIfam" id="TIGR01033">
    <property type="entry name" value="YebC/PmpR family DNA-binding transcriptional regulator"/>
    <property type="match status" value="1"/>
</dbReference>
<feature type="domain" description="TACO1/YebC-like N-terminal" evidence="8">
    <location>
        <begin position="5"/>
        <end position="76"/>
    </location>
</feature>
<dbReference type="PANTHER" id="PTHR12532:SF6">
    <property type="entry name" value="TRANSCRIPTIONAL REGULATORY PROTEIN YEBC-RELATED"/>
    <property type="match status" value="1"/>
</dbReference>
<evidence type="ECO:0000313" key="10">
    <source>
        <dbReference type="Proteomes" id="UP000777784"/>
    </source>
</evidence>
<dbReference type="InterPro" id="IPR049083">
    <property type="entry name" value="TACO1_YebC_N"/>
</dbReference>
<comment type="caution">
    <text evidence="9">The sequence shown here is derived from an EMBL/GenBank/DDBJ whole genome shotgun (WGS) entry which is preliminary data.</text>
</comment>
<dbReference type="FunFam" id="1.10.10.200:FF:000002">
    <property type="entry name" value="Probable transcriptional regulatory protein CLM62_37755"/>
    <property type="match status" value="1"/>
</dbReference>
<dbReference type="NCBIfam" id="NF001030">
    <property type="entry name" value="PRK00110.1"/>
    <property type="match status" value="1"/>
</dbReference>
<accession>A0A948W6A8</accession>
<dbReference type="NCBIfam" id="NF009044">
    <property type="entry name" value="PRK12378.1"/>
    <property type="match status" value="1"/>
</dbReference>
<dbReference type="Pfam" id="PF01709">
    <property type="entry name" value="Transcrip_reg"/>
    <property type="match status" value="1"/>
</dbReference>
<proteinExistence type="inferred from homology"/>
<dbReference type="InterPro" id="IPR029072">
    <property type="entry name" value="YebC-like"/>
</dbReference>
<name>A0A948W6A8_UNCEI</name>
<evidence type="ECO:0000313" key="9">
    <source>
        <dbReference type="EMBL" id="MBU2691314.1"/>
    </source>
</evidence>
<evidence type="ECO:0000259" key="7">
    <source>
        <dbReference type="Pfam" id="PF01709"/>
    </source>
</evidence>
<evidence type="ECO:0000256" key="2">
    <source>
        <dbReference type="ARBA" id="ARBA00022490"/>
    </source>
</evidence>
<keyword evidence="5 6" id="KW-0804">Transcription</keyword>
<dbReference type="GO" id="GO:0006355">
    <property type="term" value="P:regulation of DNA-templated transcription"/>
    <property type="evidence" value="ECO:0007669"/>
    <property type="project" value="UniProtKB-UniRule"/>
</dbReference>
<evidence type="ECO:0000259" key="8">
    <source>
        <dbReference type="Pfam" id="PF20772"/>
    </source>
</evidence>
<evidence type="ECO:0000256" key="5">
    <source>
        <dbReference type="ARBA" id="ARBA00023163"/>
    </source>
</evidence>
<dbReference type="EMBL" id="JAHJDP010000056">
    <property type="protein sequence ID" value="MBU2691314.1"/>
    <property type="molecule type" value="Genomic_DNA"/>
</dbReference>
<dbReference type="Pfam" id="PF20772">
    <property type="entry name" value="TACO1_YebC_N"/>
    <property type="match status" value="1"/>
</dbReference>
<dbReference type="InterPro" id="IPR026564">
    <property type="entry name" value="Transcrip_reg_TACO1-like_dom3"/>
</dbReference>
<dbReference type="Proteomes" id="UP000777784">
    <property type="component" value="Unassembled WGS sequence"/>
</dbReference>
<dbReference type="InterPro" id="IPR048300">
    <property type="entry name" value="TACO1_YebC-like_2nd/3rd_dom"/>
</dbReference>
<keyword evidence="2 6" id="KW-0963">Cytoplasm</keyword>
<reference evidence="9" key="1">
    <citation type="submission" date="2021-05" db="EMBL/GenBank/DDBJ databases">
        <title>Energy efficiency and biological interactions define the core microbiome of deep oligotrophic groundwater.</title>
        <authorList>
            <person name="Mehrshad M."/>
            <person name="Lopez-Fernandez M."/>
            <person name="Bell E."/>
            <person name="Bernier-Latmani R."/>
            <person name="Bertilsson S."/>
            <person name="Dopson M."/>
        </authorList>
    </citation>
    <scope>NUCLEOTIDE SEQUENCE</scope>
    <source>
        <strain evidence="9">Modern_marine.mb.64</strain>
    </source>
</reference>
<dbReference type="GO" id="GO:0005829">
    <property type="term" value="C:cytosol"/>
    <property type="evidence" value="ECO:0007669"/>
    <property type="project" value="TreeGrafter"/>
</dbReference>
<dbReference type="SUPFAM" id="SSF75625">
    <property type="entry name" value="YebC-like"/>
    <property type="match status" value="1"/>
</dbReference>
<gene>
    <name evidence="9" type="ORF">KJ970_10355</name>
</gene>
<protein>
    <recommendedName>
        <fullName evidence="6">Probable transcriptional regulatory protein KJ970_10355</fullName>
    </recommendedName>
</protein>
<dbReference type="InterPro" id="IPR017856">
    <property type="entry name" value="Integrase-like_N"/>
</dbReference>
<comment type="similarity">
    <text evidence="1 6">Belongs to the TACO1 family.</text>
</comment>
<sequence>MSGHSKWSTIKRKKGKADAERGRIFTRLIREIVIAARAGGGDIDANPRLRTAVDSAKAANMPQNNIDRAVQRGTGELPGVNYEEATYEGYAPGGVAILIEVLTDNRNRTTAELRHLLTKNNGNMGEAGCVSWMFESKGLIVVEKSASDEERLLEVALDAGAEDVDLDQESVYEITTAPSDLNAVADVLRSRDIPMTSAEVIKIPTTQTTPSEKELEQCVRLRQALEDHDDVQAIHDNLDVTDEMLEKFL</sequence>
<keyword evidence="3 6" id="KW-0805">Transcription regulation</keyword>
<dbReference type="HAMAP" id="MF_00693">
    <property type="entry name" value="Transcrip_reg_TACO1"/>
    <property type="match status" value="1"/>
</dbReference>
<comment type="subcellular location">
    <subcellularLocation>
        <location evidence="6">Cytoplasm</location>
    </subcellularLocation>
</comment>
<keyword evidence="4 6" id="KW-0238">DNA-binding</keyword>
<evidence type="ECO:0000256" key="4">
    <source>
        <dbReference type="ARBA" id="ARBA00023125"/>
    </source>
</evidence>
<dbReference type="Gene3D" id="1.10.10.200">
    <property type="match status" value="1"/>
</dbReference>
<dbReference type="InterPro" id="IPR002876">
    <property type="entry name" value="Transcrip_reg_TACO1-like"/>
</dbReference>
<dbReference type="Gene3D" id="3.30.70.980">
    <property type="match status" value="2"/>
</dbReference>